<proteinExistence type="predicted"/>
<gene>
    <name evidence="1" type="ORF">AAEO56_17235</name>
</gene>
<reference evidence="1 2" key="1">
    <citation type="submission" date="2024-04" db="EMBL/GenBank/DDBJ databases">
        <title>Flavobacterium sp. DGU11 16S ribosomal RNA gene Genome sequencing and assembly.</title>
        <authorList>
            <person name="Park S."/>
        </authorList>
    </citation>
    <scope>NUCLEOTIDE SEQUENCE [LARGE SCALE GENOMIC DNA]</scope>
    <source>
        <strain evidence="1 2">DGU11</strain>
    </source>
</reference>
<sequence length="174" mass="19128">MDHIRNGIAICLLLVTLAGCKNEKQAEPAKQESAKQAAQVVVEMVVKNDDLFQLFYTEGTSDFGPNSIYVKVSGKAESQAIVFDLPGDAIVGNLRFDTGQNESQGEMIVNKMVVKIGDKELEISAADFFKYFTPSDYVKADPAKFSFTGLKVDGIYDPFFSGNNELVEVLKKIN</sequence>
<dbReference type="PROSITE" id="PS51257">
    <property type="entry name" value="PROKAR_LIPOPROTEIN"/>
    <property type="match status" value="1"/>
</dbReference>
<dbReference type="EMBL" id="JBBYHR010000011">
    <property type="protein sequence ID" value="MEL1246021.1"/>
    <property type="molecule type" value="Genomic_DNA"/>
</dbReference>
<name>A0ABU9I0S0_9FLAO</name>
<comment type="caution">
    <text evidence="1">The sequence shown here is derived from an EMBL/GenBank/DDBJ whole genome shotgun (WGS) entry which is preliminary data.</text>
</comment>
<protein>
    <submittedName>
        <fullName evidence="1">Uncharacterized protein</fullName>
    </submittedName>
</protein>
<dbReference type="Proteomes" id="UP001464555">
    <property type="component" value="Unassembled WGS sequence"/>
</dbReference>
<keyword evidence="2" id="KW-1185">Reference proteome</keyword>
<evidence type="ECO:0000313" key="1">
    <source>
        <dbReference type="EMBL" id="MEL1246021.1"/>
    </source>
</evidence>
<evidence type="ECO:0000313" key="2">
    <source>
        <dbReference type="Proteomes" id="UP001464555"/>
    </source>
</evidence>
<accession>A0ABU9I0S0</accession>
<dbReference type="RefSeq" id="WP_341698317.1">
    <property type="nucleotide sequence ID" value="NZ_JBBYHR010000011.1"/>
</dbReference>
<organism evidence="1 2">
    <name type="scientific">Flavobacterium arundinis</name>
    <dbReference type="NCBI Taxonomy" id="3139143"/>
    <lineage>
        <taxon>Bacteria</taxon>
        <taxon>Pseudomonadati</taxon>
        <taxon>Bacteroidota</taxon>
        <taxon>Flavobacteriia</taxon>
        <taxon>Flavobacteriales</taxon>
        <taxon>Flavobacteriaceae</taxon>
        <taxon>Flavobacterium</taxon>
    </lineage>
</organism>